<dbReference type="RefSeq" id="WP_108386906.1">
    <property type="nucleotide sequence ID" value="NZ_QBUD01000007.1"/>
</dbReference>
<comment type="caution">
    <text evidence="2">The sequence shown here is derived from an EMBL/GenBank/DDBJ whole genome shotgun (WGS) entry which is preliminary data.</text>
</comment>
<dbReference type="InterPro" id="IPR017926">
    <property type="entry name" value="GATASE"/>
</dbReference>
<evidence type="ECO:0000313" key="3">
    <source>
        <dbReference type="Proteomes" id="UP000244523"/>
    </source>
</evidence>
<organism evidence="2 3">
    <name type="scientific">Yoonia sediminilitoris</name>
    <dbReference type="NCBI Taxonomy" id="1286148"/>
    <lineage>
        <taxon>Bacteria</taxon>
        <taxon>Pseudomonadati</taxon>
        <taxon>Pseudomonadota</taxon>
        <taxon>Alphaproteobacteria</taxon>
        <taxon>Rhodobacterales</taxon>
        <taxon>Paracoccaceae</taxon>
        <taxon>Yoonia</taxon>
    </lineage>
</organism>
<protein>
    <submittedName>
        <fullName evidence="2">GMP synthase-like glutamine amidotransferase</fullName>
    </submittedName>
</protein>
<dbReference type="PANTHER" id="PTHR42695:SF5">
    <property type="entry name" value="GLUTAMINE AMIDOTRANSFERASE YLR126C-RELATED"/>
    <property type="match status" value="1"/>
</dbReference>
<dbReference type="CDD" id="cd01741">
    <property type="entry name" value="GATase1_1"/>
    <property type="match status" value="1"/>
</dbReference>
<dbReference type="SUPFAM" id="SSF52317">
    <property type="entry name" value="Class I glutamine amidotransferase-like"/>
    <property type="match status" value="1"/>
</dbReference>
<gene>
    <name evidence="2" type="ORF">C8N45_107146</name>
</gene>
<reference evidence="2 3" key="1">
    <citation type="submission" date="2018-04" db="EMBL/GenBank/DDBJ databases">
        <title>Genomic Encyclopedia of Archaeal and Bacterial Type Strains, Phase II (KMG-II): from individual species to whole genera.</title>
        <authorList>
            <person name="Goeker M."/>
        </authorList>
    </citation>
    <scope>NUCLEOTIDE SEQUENCE [LARGE SCALE GENOMIC DNA]</scope>
    <source>
        <strain evidence="2 3">DSM 29955</strain>
    </source>
</reference>
<dbReference type="PANTHER" id="PTHR42695">
    <property type="entry name" value="GLUTAMINE AMIDOTRANSFERASE YLR126C-RELATED"/>
    <property type="match status" value="1"/>
</dbReference>
<keyword evidence="2" id="KW-0315">Glutamine amidotransferase</keyword>
<proteinExistence type="predicted"/>
<dbReference type="EMBL" id="QBUD01000007">
    <property type="protein sequence ID" value="PUB13686.1"/>
    <property type="molecule type" value="Genomic_DNA"/>
</dbReference>
<keyword evidence="3" id="KW-1185">Reference proteome</keyword>
<dbReference type="PROSITE" id="PS51273">
    <property type="entry name" value="GATASE_TYPE_1"/>
    <property type="match status" value="1"/>
</dbReference>
<dbReference type="GO" id="GO:0005829">
    <property type="term" value="C:cytosol"/>
    <property type="evidence" value="ECO:0007669"/>
    <property type="project" value="TreeGrafter"/>
</dbReference>
<name>A0A2T6KEY0_9RHOB</name>
<dbReference type="InterPro" id="IPR044992">
    <property type="entry name" value="ChyE-like"/>
</dbReference>
<accession>A0A2T6KEY0</accession>
<dbReference type="Pfam" id="PF00117">
    <property type="entry name" value="GATase"/>
    <property type="match status" value="1"/>
</dbReference>
<dbReference type="AlphaFoldDB" id="A0A2T6KEY0"/>
<feature type="domain" description="Glutamine amidotransferase" evidence="1">
    <location>
        <begin position="53"/>
        <end position="179"/>
    </location>
</feature>
<keyword evidence="2" id="KW-0808">Transferase</keyword>
<sequence>MKIGILQTGHPPDQLRPDYGDYDRMFADLLDGHGFAFASYDVEGMVFPKSVTDCDGWLITGSRHSSYEDHPFIPRLEAFVRAAYAADVPIVGICFGHQIIAQALGGRVAKYPQGWAVGRQTYDWQGKQVAINAWHQDQVIARPAAATVCASSAFCENAALVYDKRIFTVQAHPEFDSEFTGKLAQTRGKGVVPQALLDQLHATQDLPIDTPLVAHQIATFFKERRLQ</sequence>
<dbReference type="Gene3D" id="3.40.50.880">
    <property type="match status" value="1"/>
</dbReference>
<dbReference type="GO" id="GO:0016740">
    <property type="term" value="F:transferase activity"/>
    <property type="evidence" value="ECO:0007669"/>
    <property type="project" value="UniProtKB-KW"/>
</dbReference>
<dbReference type="InterPro" id="IPR029062">
    <property type="entry name" value="Class_I_gatase-like"/>
</dbReference>
<evidence type="ECO:0000313" key="2">
    <source>
        <dbReference type="EMBL" id="PUB13686.1"/>
    </source>
</evidence>
<dbReference type="OrthoDB" id="7365442at2"/>
<dbReference type="Proteomes" id="UP000244523">
    <property type="component" value="Unassembled WGS sequence"/>
</dbReference>
<evidence type="ECO:0000259" key="1">
    <source>
        <dbReference type="Pfam" id="PF00117"/>
    </source>
</evidence>